<sequence>MWERCSLCYNCPLKVPVVPTPKPFNNQTVDELPQTLPSFDPTYYSEDGNPYTYDSTSKFVHDSPNDFSPSLQPPNIHMSFVGTMLIMVKIVHFKFRSPMIRNLGPPGPS</sequence>
<accession>A0A699VU25</accession>
<organism evidence="1">
    <name type="scientific">Tanacetum cinerariifolium</name>
    <name type="common">Dalmatian daisy</name>
    <name type="synonym">Chrysanthemum cinerariifolium</name>
    <dbReference type="NCBI Taxonomy" id="118510"/>
    <lineage>
        <taxon>Eukaryota</taxon>
        <taxon>Viridiplantae</taxon>
        <taxon>Streptophyta</taxon>
        <taxon>Embryophyta</taxon>
        <taxon>Tracheophyta</taxon>
        <taxon>Spermatophyta</taxon>
        <taxon>Magnoliopsida</taxon>
        <taxon>eudicotyledons</taxon>
        <taxon>Gunneridae</taxon>
        <taxon>Pentapetalae</taxon>
        <taxon>asterids</taxon>
        <taxon>campanulids</taxon>
        <taxon>Asterales</taxon>
        <taxon>Asteraceae</taxon>
        <taxon>Asteroideae</taxon>
        <taxon>Anthemideae</taxon>
        <taxon>Anthemidinae</taxon>
        <taxon>Tanacetum</taxon>
    </lineage>
</organism>
<comment type="caution">
    <text evidence="1">The sequence shown here is derived from an EMBL/GenBank/DDBJ whole genome shotgun (WGS) entry which is preliminary data.</text>
</comment>
<feature type="non-terminal residue" evidence="1">
    <location>
        <position position="109"/>
    </location>
</feature>
<protein>
    <submittedName>
        <fullName evidence="1">Uncharacterized protein</fullName>
    </submittedName>
</protein>
<dbReference type="EMBL" id="BKCJ011492110">
    <property type="protein sequence ID" value="GFD37873.1"/>
    <property type="molecule type" value="Genomic_DNA"/>
</dbReference>
<dbReference type="AlphaFoldDB" id="A0A699VU25"/>
<proteinExistence type="predicted"/>
<reference evidence="1" key="1">
    <citation type="journal article" date="2019" name="Sci. Rep.">
        <title>Draft genome of Tanacetum cinerariifolium, the natural source of mosquito coil.</title>
        <authorList>
            <person name="Yamashiro T."/>
            <person name="Shiraishi A."/>
            <person name="Satake H."/>
            <person name="Nakayama K."/>
        </authorList>
    </citation>
    <scope>NUCLEOTIDE SEQUENCE</scope>
</reference>
<name>A0A699VU25_TANCI</name>
<gene>
    <name evidence="1" type="ORF">Tci_909842</name>
</gene>
<evidence type="ECO:0000313" key="1">
    <source>
        <dbReference type="EMBL" id="GFD37873.1"/>
    </source>
</evidence>